<dbReference type="Proteomes" id="UP000621560">
    <property type="component" value="Unassembled WGS sequence"/>
</dbReference>
<dbReference type="PANTHER" id="PTHR21621">
    <property type="entry name" value="RIBOSOMAL PROTEIN S6 MODIFICATION PROTEIN"/>
    <property type="match status" value="1"/>
</dbReference>
<protein>
    <submittedName>
        <fullName evidence="3">YheC/YheD family protein</fullName>
    </submittedName>
</protein>
<dbReference type="InterPro" id="IPR026838">
    <property type="entry name" value="YheC/D"/>
</dbReference>
<comment type="caution">
    <text evidence="3">The sequence shown here is derived from an EMBL/GenBank/DDBJ whole genome shotgun (WGS) entry which is preliminary data.</text>
</comment>
<proteinExistence type="predicted"/>
<reference evidence="3" key="1">
    <citation type="submission" date="2020-09" db="EMBL/GenBank/DDBJ databases">
        <title>A novel bacterium of genus Paenibacillus, isolated from South China Sea.</title>
        <authorList>
            <person name="Huang H."/>
            <person name="Mo K."/>
            <person name="Hu Y."/>
        </authorList>
    </citation>
    <scope>NUCLEOTIDE SEQUENCE</scope>
    <source>
        <strain evidence="3">IB182496</strain>
    </source>
</reference>
<organism evidence="3 4">
    <name type="scientific">Paenibacillus sabuli</name>
    <dbReference type="NCBI Taxonomy" id="2772509"/>
    <lineage>
        <taxon>Bacteria</taxon>
        <taxon>Bacillati</taxon>
        <taxon>Bacillota</taxon>
        <taxon>Bacilli</taxon>
        <taxon>Bacillales</taxon>
        <taxon>Paenibacillaceae</taxon>
        <taxon>Paenibacillus</taxon>
    </lineage>
</organism>
<evidence type="ECO:0000256" key="1">
    <source>
        <dbReference type="PROSITE-ProRule" id="PRU00409"/>
    </source>
</evidence>
<sequence length="373" mass="43109">MTQPVLGILTLYLNGKRTLEERAVYQRMITAGRALGLDVYVFTPQDVHDASGRIHALQYDPRSGRWSRSWRPFPMLIYDRCRIQRSQRFEQLKRFRAKYSHLQFLNRPMRNKWTVYQTLSKEKRFRPHLPHTRIVERTADIAEAARTYNLLYLKPINGTGGRGIARLEQRSGSTWLLQGRDHARRIIRPERVSAERMLSRLARWDLKGQRYIIQQGIELTLPSGRVHDYRMLVQKNGEGRWQLTGCAARIGAKGSVTSNLHGGGRAVQMRTLLKSWLDKEGSTAQVEERAAELGVQIAEHLEASYEALCELALDLAIDRNGHIWLLEVNPKPAREVFARAGEQATYRNALIRPLEYALWLYRQKDAKDAKADK</sequence>
<dbReference type="GO" id="GO:0005524">
    <property type="term" value="F:ATP binding"/>
    <property type="evidence" value="ECO:0007669"/>
    <property type="project" value="UniProtKB-UniRule"/>
</dbReference>
<gene>
    <name evidence="3" type="ORF">IDH44_23945</name>
</gene>
<dbReference type="EMBL" id="JACXIZ010000059">
    <property type="protein sequence ID" value="MBD2848259.1"/>
    <property type="molecule type" value="Genomic_DNA"/>
</dbReference>
<name>A0A927BZJ3_9BACL</name>
<dbReference type="AlphaFoldDB" id="A0A927BZJ3"/>
<dbReference type="GO" id="GO:0043774">
    <property type="term" value="F:coenzyme F420-2 alpha-glutamyl ligase activity"/>
    <property type="evidence" value="ECO:0007669"/>
    <property type="project" value="TreeGrafter"/>
</dbReference>
<feature type="domain" description="ATP-grasp" evidence="2">
    <location>
        <begin position="119"/>
        <end position="355"/>
    </location>
</feature>
<dbReference type="Gene3D" id="3.30.470.20">
    <property type="entry name" value="ATP-grasp fold, B domain"/>
    <property type="match status" value="1"/>
</dbReference>
<keyword evidence="1" id="KW-0547">Nucleotide-binding</keyword>
<dbReference type="RefSeq" id="WP_190921356.1">
    <property type="nucleotide sequence ID" value="NZ_JACXIZ010000059.1"/>
</dbReference>
<keyword evidence="1" id="KW-0067">ATP-binding</keyword>
<dbReference type="InterPro" id="IPR011761">
    <property type="entry name" value="ATP-grasp"/>
</dbReference>
<accession>A0A927BZJ3</accession>
<dbReference type="GO" id="GO:0046872">
    <property type="term" value="F:metal ion binding"/>
    <property type="evidence" value="ECO:0007669"/>
    <property type="project" value="InterPro"/>
</dbReference>
<evidence type="ECO:0000313" key="4">
    <source>
        <dbReference type="Proteomes" id="UP000621560"/>
    </source>
</evidence>
<evidence type="ECO:0000259" key="2">
    <source>
        <dbReference type="PROSITE" id="PS50975"/>
    </source>
</evidence>
<dbReference type="PROSITE" id="PS50975">
    <property type="entry name" value="ATP_GRASP"/>
    <property type="match status" value="1"/>
</dbReference>
<dbReference type="PANTHER" id="PTHR21621:SF2">
    <property type="entry name" value="COENZYME GAMMA-F420-2:ALPHA-L-GLUTAMATE LIGASE"/>
    <property type="match status" value="1"/>
</dbReference>
<keyword evidence="4" id="KW-1185">Reference proteome</keyword>
<dbReference type="SUPFAM" id="SSF56059">
    <property type="entry name" value="Glutathione synthetase ATP-binding domain-like"/>
    <property type="match status" value="1"/>
</dbReference>
<dbReference type="GO" id="GO:0005737">
    <property type="term" value="C:cytoplasm"/>
    <property type="evidence" value="ECO:0007669"/>
    <property type="project" value="TreeGrafter"/>
</dbReference>
<dbReference type="Pfam" id="PF14398">
    <property type="entry name" value="ATPgrasp_YheCD"/>
    <property type="match status" value="1"/>
</dbReference>
<evidence type="ECO:0000313" key="3">
    <source>
        <dbReference type="EMBL" id="MBD2848259.1"/>
    </source>
</evidence>